<gene>
    <name evidence="4" type="ORF">CGC21_1480</name>
</gene>
<dbReference type="Pfam" id="PF13499">
    <property type="entry name" value="EF-hand_7"/>
    <property type="match status" value="1"/>
</dbReference>
<dbReference type="PANTHER" id="PTHR23048:SF0">
    <property type="entry name" value="CALMODULIN LIKE 3"/>
    <property type="match status" value="1"/>
</dbReference>
<dbReference type="VEuPathDB" id="TriTrypDB:LDHU3_15.1280"/>
<evidence type="ECO:0000256" key="2">
    <source>
        <dbReference type="SAM" id="MobiDB-lite"/>
    </source>
</evidence>
<dbReference type="VEuPathDB" id="TriTrypDB:LdCL_150015500"/>
<feature type="domain" description="EF-hand" evidence="3">
    <location>
        <begin position="1161"/>
        <end position="1196"/>
    </location>
</feature>
<evidence type="ECO:0000256" key="1">
    <source>
        <dbReference type="ARBA" id="ARBA00022737"/>
    </source>
</evidence>
<feature type="region of interest" description="Disordered" evidence="2">
    <location>
        <begin position="767"/>
        <end position="791"/>
    </location>
</feature>
<dbReference type="InterPro" id="IPR050230">
    <property type="entry name" value="CALM/Myosin/TropC-like"/>
</dbReference>
<dbReference type="InterPro" id="IPR002048">
    <property type="entry name" value="EF_hand_dom"/>
</dbReference>
<dbReference type="Gene3D" id="1.20.58.1520">
    <property type="match status" value="1"/>
</dbReference>
<feature type="region of interest" description="Disordered" evidence="2">
    <location>
        <begin position="121"/>
        <end position="168"/>
    </location>
</feature>
<accession>A0A504XHA2</accession>
<feature type="region of interest" description="Disordered" evidence="2">
    <location>
        <begin position="572"/>
        <end position="607"/>
    </location>
</feature>
<dbReference type="AlphaFoldDB" id="A0A504XHA2"/>
<dbReference type="GO" id="GO:0016460">
    <property type="term" value="C:myosin II complex"/>
    <property type="evidence" value="ECO:0007669"/>
    <property type="project" value="TreeGrafter"/>
</dbReference>
<organism evidence="4 5">
    <name type="scientific">Leishmania donovani</name>
    <dbReference type="NCBI Taxonomy" id="5661"/>
    <lineage>
        <taxon>Eukaryota</taxon>
        <taxon>Discoba</taxon>
        <taxon>Euglenozoa</taxon>
        <taxon>Kinetoplastea</taxon>
        <taxon>Metakinetoplastina</taxon>
        <taxon>Trypanosomatida</taxon>
        <taxon>Trypanosomatidae</taxon>
        <taxon>Leishmaniinae</taxon>
        <taxon>Leishmania</taxon>
    </lineage>
</organism>
<evidence type="ECO:0000259" key="3">
    <source>
        <dbReference type="PROSITE" id="PS50222"/>
    </source>
</evidence>
<feature type="compositionally biased region" description="Polar residues" evidence="2">
    <location>
        <begin position="594"/>
        <end position="606"/>
    </location>
</feature>
<dbReference type="VEuPathDB" id="TriTrypDB:LdBPK_150990.1"/>
<dbReference type="Gene3D" id="1.10.238.10">
    <property type="entry name" value="EF-hand"/>
    <property type="match status" value="1"/>
</dbReference>
<feature type="region of interest" description="Disordered" evidence="2">
    <location>
        <begin position="659"/>
        <end position="681"/>
    </location>
</feature>
<dbReference type="PANTHER" id="PTHR23048">
    <property type="entry name" value="MYOSIN LIGHT CHAIN 1, 3"/>
    <property type="match status" value="1"/>
</dbReference>
<keyword evidence="1" id="KW-0677">Repeat</keyword>
<reference evidence="5" key="1">
    <citation type="submission" date="2019-02" db="EMBL/GenBank/DDBJ databases">
        <title>FDA dAtabase for Regulatory Grade micrObial Sequences (FDA-ARGOS): Supporting development and validation of Infectious Disease Dx tests.</title>
        <authorList>
            <person name="Duncan R."/>
            <person name="Fisher C."/>
            <person name="Tallon L."/>
            <person name="Sadzewicz L."/>
            <person name="Sengamalay N."/>
            <person name="Ott S."/>
            <person name="Godinez A."/>
            <person name="Nagaraj S."/>
            <person name="Vavikolanu K."/>
            <person name="Nadendla S."/>
            <person name="Aluvathingal J."/>
            <person name="Sichtig H."/>
        </authorList>
    </citation>
    <scope>NUCLEOTIDE SEQUENCE [LARGE SCALE GENOMIC DNA]</scope>
    <source>
        <strain evidence="5">FDAARGOS_361</strain>
    </source>
</reference>
<proteinExistence type="predicted"/>
<dbReference type="VEuPathDB" id="TriTrypDB:LdBPK_151000.1"/>
<dbReference type="CDD" id="cd00051">
    <property type="entry name" value="EFh"/>
    <property type="match status" value="1"/>
</dbReference>
<feature type="region of interest" description="Disordered" evidence="2">
    <location>
        <begin position="191"/>
        <end position="223"/>
    </location>
</feature>
<dbReference type="FunFam" id="1.10.238.10:FF:000484">
    <property type="entry name" value="Calmodulin-like protein"/>
    <property type="match status" value="1"/>
</dbReference>
<dbReference type="InterPro" id="IPR011992">
    <property type="entry name" value="EF-hand-dom_pair"/>
</dbReference>
<dbReference type="VEuPathDB" id="TriTrypDB:LDHU3_15.1270"/>
<dbReference type="GO" id="GO:0005509">
    <property type="term" value="F:calcium ion binding"/>
    <property type="evidence" value="ECO:0007669"/>
    <property type="project" value="InterPro"/>
</dbReference>
<feature type="region of interest" description="Disordered" evidence="2">
    <location>
        <begin position="973"/>
        <end position="1000"/>
    </location>
</feature>
<dbReference type="PROSITE" id="PS50222">
    <property type="entry name" value="EF_HAND_2"/>
    <property type="match status" value="1"/>
</dbReference>
<dbReference type="SUPFAM" id="SSF47473">
    <property type="entry name" value="EF-hand"/>
    <property type="match status" value="1"/>
</dbReference>
<sequence length="1259" mass="135716">MRRASAAPAIDAATDVADPRVAPAVQQLSAVAKRVYAVWQRMGIASRDRQQKWNAFLFGALLPFLDDFGALQEAAESNAAAENDALLRDVCHLAVRLDEAPRQPEVASIVSLLREHYAQTQQRHPFAVDGGRSSNRGDEAGSLDTASESAAARRSNGDVGGDAEAGISPSRGKEFMYLSLPSFVTLINASCPSGQRGENDDEQHQQERAHQGGGVGLEADEGNGEQGANFSGGDAHIAAAHALRRLLHNNTHEGVRRQLQAELGRLQRLADNRLQVLQLLCKQRAMINRSAQEQVVLRAAYRAKYLSNEEEGGSSELGKRVSLDWESAVDRRLQTTVAVGATSTRSSGFVSPLTSPKTSGVAAALVAPSSDKCEESSSSSGGNEEADAIASLINRPTTSLQDATREELQLLLCAASCSLDTQYSLSGGDSNVDHAPLKHGGEGELGSSAWPTRSSTTVTTEARITAQTATSSTGVLAAAKGAGVHAKTVVRSPVGTPPGEAARATVLEVDVSGITAYGTHQDLTLTRIQAEAEAIVRSIDEHNCLMQLEAQEELHALDTLEVLWRAMSVQRPSPKASSPFSLPRRCKEEAESQGKASGSIHSNSPDENAVAWHAKTSICSPPLAPFKPEPYRQTTEEIVARYRQLHAAYVADSSTRLTSSAAVDDSDSAREQKNAHRTGGGLYLPPAVRQVLRAASYAPVLDYVRRARAAFQAHLSTQQDILVEKTMGRLRDVYEAYYAATGDKTYAVAPDGELRVAMEEELLETFQSEESAVPAARQQQRSDEVNEENASVVEAREAAAVAAPPPPSSPSGKVLLSFQRHLTACQQVREQAADEIEFLRLRLHIIEQAAPLVHNYQEIVREEAEMRATSRERLLNKKVNMAKQLLQEEKARRRVAKELPRIVNHLKELVAAWDALQAATDPREDTADVGSCHNIGPDAPVSSPPTSAKAELWIHGQRVRDLLTASQSTAAPLVSRVRGRSASSPPPLRSHPPVRSVSPVPPELVRHRVEKRLAGPDRGAGSLCSVAASPGAPPGGWVREYLGPTRNPYPRTTTTSAHHEVTDRKLHMPVMAAPEAATAAAAAAASPAAGNFAVPLEWSSTWNLFDERHTGSVSHIDLKHILRSLGRRYTEAELNDLLRPLPNPASYDAFIKLMQQPYTGPTEEDLVTALRAFDVGDSGRLKLSELITLLTTLGEKMPEADVRQLLAEVPTDEKGRVRIDELAAYLCTPVPTTTPDIIELQRQLGQAQSTAGAPVTKSI</sequence>
<dbReference type="VEuPathDB" id="TriTrypDB:LdCL_150015400"/>
<protein>
    <submittedName>
        <fullName evidence="4">Microtubule associated protein (MAP65/ASE1 family) protein</fullName>
    </submittedName>
</protein>
<dbReference type="Proteomes" id="UP000318447">
    <property type="component" value="Unassembled WGS sequence"/>
</dbReference>
<evidence type="ECO:0000313" key="4">
    <source>
        <dbReference type="EMBL" id="TPP47714.1"/>
    </source>
</evidence>
<evidence type="ECO:0000313" key="5">
    <source>
        <dbReference type="Proteomes" id="UP000318447"/>
    </source>
</evidence>
<dbReference type="EMBL" id="RHLC01000033">
    <property type="protein sequence ID" value="TPP47714.1"/>
    <property type="molecule type" value="Genomic_DNA"/>
</dbReference>
<name>A0A504XHA2_LEIDO</name>
<comment type="caution">
    <text evidence="4">The sequence shown here is derived from an EMBL/GenBank/DDBJ whole genome shotgun (WGS) entry which is preliminary data.</text>
</comment>